<name>A0A0C3AZV2_SERVB</name>
<evidence type="ECO:0008006" key="3">
    <source>
        <dbReference type="Google" id="ProtNLM"/>
    </source>
</evidence>
<keyword evidence="2" id="KW-1185">Reference proteome</keyword>
<dbReference type="HOGENOM" id="CLU_2265371_0_0_1"/>
<reference evidence="1 2" key="1">
    <citation type="submission" date="2014-04" db="EMBL/GenBank/DDBJ databases">
        <authorList>
            <consortium name="DOE Joint Genome Institute"/>
            <person name="Kuo A."/>
            <person name="Zuccaro A."/>
            <person name="Kohler A."/>
            <person name="Nagy L.G."/>
            <person name="Floudas D."/>
            <person name="Copeland A."/>
            <person name="Barry K.W."/>
            <person name="Cichocki N."/>
            <person name="Veneault-Fourrey C."/>
            <person name="LaButti K."/>
            <person name="Lindquist E.A."/>
            <person name="Lipzen A."/>
            <person name="Lundell T."/>
            <person name="Morin E."/>
            <person name="Murat C."/>
            <person name="Sun H."/>
            <person name="Tunlid A."/>
            <person name="Henrissat B."/>
            <person name="Grigoriev I.V."/>
            <person name="Hibbett D.S."/>
            <person name="Martin F."/>
            <person name="Nordberg H.P."/>
            <person name="Cantor M.N."/>
            <person name="Hua S.X."/>
        </authorList>
    </citation>
    <scope>NUCLEOTIDE SEQUENCE [LARGE SCALE GENOMIC DNA]</scope>
    <source>
        <strain evidence="1 2">MAFF 305830</strain>
    </source>
</reference>
<evidence type="ECO:0000313" key="1">
    <source>
        <dbReference type="EMBL" id="KIM30040.1"/>
    </source>
</evidence>
<evidence type="ECO:0000313" key="2">
    <source>
        <dbReference type="Proteomes" id="UP000054097"/>
    </source>
</evidence>
<protein>
    <recommendedName>
        <fullName evidence="3">DRBM domain-containing protein</fullName>
    </recommendedName>
</protein>
<organism evidence="1 2">
    <name type="scientific">Serendipita vermifera MAFF 305830</name>
    <dbReference type="NCBI Taxonomy" id="933852"/>
    <lineage>
        <taxon>Eukaryota</taxon>
        <taxon>Fungi</taxon>
        <taxon>Dikarya</taxon>
        <taxon>Basidiomycota</taxon>
        <taxon>Agaricomycotina</taxon>
        <taxon>Agaricomycetes</taxon>
        <taxon>Sebacinales</taxon>
        <taxon>Serendipitaceae</taxon>
        <taxon>Serendipita</taxon>
    </lineage>
</organism>
<dbReference type="AlphaFoldDB" id="A0A0C3AZV2"/>
<dbReference type="Proteomes" id="UP000054097">
    <property type="component" value="Unassembled WGS sequence"/>
</dbReference>
<proteinExistence type="predicted"/>
<gene>
    <name evidence="1" type="ORF">M408DRAFT_22460</name>
</gene>
<dbReference type="EMBL" id="KN824286">
    <property type="protein sequence ID" value="KIM30040.1"/>
    <property type="molecule type" value="Genomic_DNA"/>
</dbReference>
<reference evidence="2" key="2">
    <citation type="submission" date="2015-01" db="EMBL/GenBank/DDBJ databases">
        <title>Evolutionary Origins and Diversification of the Mycorrhizal Mutualists.</title>
        <authorList>
            <consortium name="DOE Joint Genome Institute"/>
            <consortium name="Mycorrhizal Genomics Consortium"/>
            <person name="Kohler A."/>
            <person name="Kuo A."/>
            <person name="Nagy L.G."/>
            <person name="Floudas D."/>
            <person name="Copeland A."/>
            <person name="Barry K.W."/>
            <person name="Cichocki N."/>
            <person name="Veneault-Fourrey C."/>
            <person name="LaButti K."/>
            <person name="Lindquist E.A."/>
            <person name="Lipzen A."/>
            <person name="Lundell T."/>
            <person name="Morin E."/>
            <person name="Murat C."/>
            <person name="Riley R."/>
            <person name="Ohm R."/>
            <person name="Sun H."/>
            <person name="Tunlid A."/>
            <person name="Henrissat B."/>
            <person name="Grigoriev I.V."/>
            <person name="Hibbett D.S."/>
            <person name="Martin F."/>
        </authorList>
    </citation>
    <scope>NUCLEOTIDE SEQUENCE [LARGE SCALE GENOMIC DNA]</scope>
    <source>
        <strain evidence="2">MAFF 305830</strain>
    </source>
</reference>
<sequence length="103" mass="11819">MSANQPTAPHIAPPNHPPDYWRQLLNALATSCNLRFRSDLEYVEEQRAWWATYHLLNPDNTNANYLGMDNGTSQDIAKEWAARQSYETLVTLIQQWTQAASQT</sequence>
<accession>A0A0C3AZV2</accession>